<comment type="caution">
    <text evidence="2">The sequence shown here is derived from an EMBL/GenBank/DDBJ whole genome shotgun (WGS) entry which is preliminary data.</text>
</comment>
<name>A0AAN9TLJ4_9HEMI</name>
<accession>A0AAN9TLJ4</accession>
<protein>
    <submittedName>
        <fullName evidence="2">Uncharacterized protein</fullName>
    </submittedName>
</protein>
<feature type="region of interest" description="Disordered" evidence="1">
    <location>
        <begin position="85"/>
        <end position="113"/>
    </location>
</feature>
<evidence type="ECO:0000313" key="3">
    <source>
        <dbReference type="Proteomes" id="UP001367676"/>
    </source>
</evidence>
<reference evidence="2 3" key="1">
    <citation type="submission" date="2024-03" db="EMBL/GenBank/DDBJ databases">
        <title>Adaptation during the transition from Ophiocordyceps entomopathogen to insect associate is accompanied by gene loss and intensified selection.</title>
        <authorList>
            <person name="Ward C.M."/>
            <person name="Onetto C.A."/>
            <person name="Borneman A.R."/>
        </authorList>
    </citation>
    <scope>NUCLEOTIDE SEQUENCE [LARGE SCALE GENOMIC DNA]</scope>
    <source>
        <strain evidence="2">AWRI1</strain>
        <tissue evidence="2">Single Adult Female</tissue>
    </source>
</reference>
<keyword evidence="3" id="KW-1185">Reference proteome</keyword>
<evidence type="ECO:0000256" key="1">
    <source>
        <dbReference type="SAM" id="MobiDB-lite"/>
    </source>
</evidence>
<sequence>MARRRDSRLSTAGRGATRNRGGAPGDPRPRPMPRRDAFYRRLLTGDDFAIPDHPVKGLRMRPAAEETTLAAWIRNTRAHSRALALTSRNPNKPAPITINKQTTAKRTLERDTG</sequence>
<dbReference type="Proteomes" id="UP001367676">
    <property type="component" value="Unassembled WGS sequence"/>
</dbReference>
<dbReference type="EMBL" id="JBBCAQ010000010">
    <property type="protein sequence ID" value="KAK7600922.1"/>
    <property type="molecule type" value="Genomic_DNA"/>
</dbReference>
<proteinExistence type="predicted"/>
<gene>
    <name evidence="2" type="ORF">V9T40_008363</name>
</gene>
<organism evidence="2 3">
    <name type="scientific">Parthenolecanium corni</name>
    <dbReference type="NCBI Taxonomy" id="536013"/>
    <lineage>
        <taxon>Eukaryota</taxon>
        <taxon>Metazoa</taxon>
        <taxon>Ecdysozoa</taxon>
        <taxon>Arthropoda</taxon>
        <taxon>Hexapoda</taxon>
        <taxon>Insecta</taxon>
        <taxon>Pterygota</taxon>
        <taxon>Neoptera</taxon>
        <taxon>Paraneoptera</taxon>
        <taxon>Hemiptera</taxon>
        <taxon>Sternorrhyncha</taxon>
        <taxon>Coccoidea</taxon>
        <taxon>Coccidae</taxon>
        <taxon>Parthenolecanium</taxon>
    </lineage>
</organism>
<dbReference type="AlphaFoldDB" id="A0AAN9TLJ4"/>
<feature type="compositionally biased region" description="Low complexity" evidence="1">
    <location>
        <begin position="12"/>
        <end position="21"/>
    </location>
</feature>
<feature type="region of interest" description="Disordered" evidence="1">
    <location>
        <begin position="1"/>
        <end position="35"/>
    </location>
</feature>
<evidence type="ECO:0000313" key="2">
    <source>
        <dbReference type="EMBL" id="KAK7600922.1"/>
    </source>
</evidence>